<dbReference type="STRING" id="1190417.SAMN05660690_1261"/>
<dbReference type="SMART" id="SM00089">
    <property type="entry name" value="PKD"/>
    <property type="match status" value="1"/>
</dbReference>
<protein>
    <submittedName>
        <fullName evidence="3">PKD domain-containing protein</fullName>
    </submittedName>
</protein>
<dbReference type="InterPro" id="IPR013783">
    <property type="entry name" value="Ig-like_fold"/>
</dbReference>
<keyword evidence="4" id="KW-1185">Reference proteome</keyword>
<proteinExistence type="predicted"/>
<dbReference type="GO" id="GO:0005975">
    <property type="term" value="P:carbohydrate metabolic process"/>
    <property type="evidence" value="ECO:0007669"/>
    <property type="project" value="UniProtKB-ARBA"/>
</dbReference>
<reference evidence="4" key="1">
    <citation type="submission" date="2016-10" db="EMBL/GenBank/DDBJ databases">
        <authorList>
            <person name="Varghese N."/>
            <person name="Submissions S."/>
        </authorList>
    </citation>
    <scope>NUCLEOTIDE SEQUENCE [LARGE SCALE GENOMIC DNA]</scope>
    <source>
        <strain evidence="4">DSM 45421</strain>
    </source>
</reference>
<dbReference type="PROSITE" id="PS50093">
    <property type="entry name" value="PKD"/>
    <property type="match status" value="1"/>
</dbReference>
<organism evidence="3 4">
    <name type="scientific">Geodermatophilus telluris</name>
    <dbReference type="NCBI Taxonomy" id="1190417"/>
    <lineage>
        <taxon>Bacteria</taxon>
        <taxon>Bacillati</taxon>
        <taxon>Actinomycetota</taxon>
        <taxon>Actinomycetes</taxon>
        <taxon>Geodermatophilales</taxon>
        <taxon>Geodermatophilaceae</taxon>
        <taxon>Geodermatophilus</taxon>
    </lineage>
</organism>
<feature type="domain" description="PKD" evidence="2">
    <location>
        <begin position="445"/>
        <end position="528"/>
    </location>
</feature>
<dbReference type="CDD" id="cd00146">
    <property type="entry name" value="PKD"/>
    <property type="match status" value="1"/>
</dbReference>
<evidence type="ECO:0000313" key="3">
    <source>
        <dbReference type="EMBL" id="SDC39658.1"/>
    </source>
</evidence>
<dbReference type="InterPro" id="IPR022409">
    <property type="entry name" value="PKD/Chitinase_dom"/>
</dbReference>
<feature type="signal peptide" evidence="1">
    <location>
        <begin position="1"/>
        <end position="23"/>
    </location>
</feature>
<keyword evidence="1" id="KW-0732">Signal</keyword>
<dbReference type="InterPro" id="IPR000601">
    <property type="entry name" value="PKD_dom"/>
</dbReference>
<name>A0A1G6L924_9ACTN</name>
<dbReference type="FunFam" id="2.60.40.10:FF:000270">
    <property type="entry name" value="Cell surface protein"/>
    <property type="match status" value="1"/>
</dbReference>
<gene>
    <name evidence="3" type="ORF">SAMN05660690_1261</name>
</gene>
<dbReference type="AlphaFoldDB" id="A0A1G6L924"/>
<evidence type="ECO:0000313" key="4">
    <source>
        <dbReference type="Proteomes" id="UP000199416"/>
    </source>
</evidence>
<sequence length="739" mass="75173">MSRLRRAVHVLVASALVALGVVAGGGVAAAAPGDIGYVGPSFAGAVNPPTADKPQSKLWHTDGSWFAVMFDSVSKTWHVFRLDRPTQTWVDTGVVVDTRANTSTDALWDGSRLYTASHVVTVSGDSGSKPSVGNSPARLNRYSYNAATKSFTLDAGFPATITTQSSESMTIDKDSTGKIWATWTQVSGNSTSGYTSAVYVNSTTTSDSAWGTPFVLPVAGANPAPDDISAVVSYRGSIGVLWSNQRDATVYWAMHRDGDAVGTWRGAPAIRGNKAADDHLNVKALQSDAAGRVFAVLKTGADTISGAPSTSAQILVASFKPATGAWTSATFGTLADCHTRPQLVLDEQNQRVRVVATAPTASGCAFSGAAGTIYEKSAPMDTLAFTSGRGTPVIRDAASANMNNPTVTKQAVNGSTGFVVLASNTSTGRYWHADIPLGTPAPAPAPTANFTSAASTSNSLAWQFTDTSTGAPTSWAWDFGDGGTATVQNPAHTYAAAGTYTVRLTATNAGGSNTVTKSITVTAPAPNPTPTGAVTAGASTTASNATGSASVTVPVPAGVVPGDVLIAQFTTNNAPTVAAAPAGWSTIAPRTAIGSGAALFAYYHVVTGAEPASYTWTLSAAQKWNAGMTDFHGVNTATPFDTAATTAVDTSYARASLAVPGVTTVTPGAMLVGGVGEDSSSIAVTPPGGATEAFESAGAQVTELAYRALPTAGATGTQTWTFAANAASAGWLRALRPAS</sequence>
<dbReference type="InterPro" id="IPR035986">
    <property type="entry name" value="PKD_dom_sf"/>
</dbReference>
<dbReference type="SUPFAM" id="SSF49299">
    <property type="entry name" value="PKD domain"/>
    <property type="match status" value="1"/>
</dbReference>
<dbReference type="Gene3D" id="2.60.40.10">
    <property type="entry name" value="Immunoglobulins"/>
    <property type="match status" value="1"/>
</dbReference>
<evidence type="ECO:0000259" key="2">
    <source>
        <dbReference type="PROSITE" id="PS50093"/>
    </source>
</evidence>
<accession>A0A1G6L924</accession>
<feature type="chain" id="PRO_5039559319" evidence="1">
    <location>
        <begin position="24"/>
        <end position="739"/>
    </location>
</feature>
<dbReference type="Pfam" id="PF18911">
    <property type="entry name" value="PKD_4"/>
    <property type="match status" value="1"/>
</dbReference>
<dbReference type="EMBL" id="FMZF01000002">
    <property type="protein sequence ID" value="SDC39658.1"/>
    <property type="molecule type" value="Genomic_DNA"/>
</dbReference>
<dbReference type="Proteomes" id="UP000199416">
    <property type="component" value="Unassembled WGS sequence"/>
</dbReference>
<evidence type="ECO:0000256" key="1">
    <source>
        <dbReference type="SAM" id="SignalP"/>
    </source>
</evidence>